<evidence type="ECO:0000313" key="2">
    <source>
        <dbReference type="EMBL" id="WBL37071.1"/>
    </source>
</evidence>
<evidence type="ECO:0000313" key="3">
    <source>
        <dbReference type="Proteomes" id="UP001212803"/>
    </source>
</evidence>
<keyword evidence="1" id="KW-0472">Membrane</keyword>
<gene>
    <name evidence="2" type="ORF">O0235_05760</name>
</gene>
<name>A0ABY7M966_9CHLR</name>
<evidence type="ECO:0008006" key="4">
    <source>
        <dbReference type="Google" id="ProtNLM"/>
    </source>
</evidence>
<dbReference type="EMBL" id="CP115149">
    <property type="protein sequence ID" value="WBL37071.1"/>
    <property type="molecule type" value="Genomic_DNA"/>
</dbReference>
<keyword evidence="1" id="KW-1133">Transmembrane helix</keyword>
<protein>
    <recommendedName>
        <fullName evidence="4">Zinc ribbon domain-containing protein</fullName>
    </recommendedName>
</protein>
<dbReference type="RefSeq" id="WP_270057585.1">
    <property type="nucleotide sequence ID" value="NZ_CP115149.1"/>
</dbReference>
<evidence type="ECO:0000256" key="1">
    <source>
        <dbReference type="SAM" id="Phobius"/>
    </source>
</evidence>
<feature type="transmembrane region" description="Helical" evidence="1">
    <location>
        <begin position="130"/>
        <end position="155"/>
    </location>
</feature>
<keyword evidence="1" id="KW-0812">Transmembrane</keyword>
<reference evidence="2 3" key="1">
    <citation type="journal article" date="2023" name="ISME J.">
        <title>Thermophilic Dehalococcoidia with unusual traits shed light on an unexpected past.</title>
        <authorList>
            <person name="Palmer M."/>
            <person name="Covington J.K."/>
            <person name="Zhou E.M."/>
            <person name="Thomas S.C."/>
            <person name="Habib N."/>
            <person name="Seymour C.O."/>
            <person name="Lai D."/>
            <person name="Johnston J."/>
            <person name="Hashimi A."/>
            <person name="Jiao J.Y."/>
            <person name="Muok A.R."/>
            <person name="Liu L."/>
            <person name="Xian W.D."/>
            <person name="Zhi X.Y."/>
            <person name="Li M.M."/>
            <person name="Silva L.P."/>
            <person name="Bowen B.P."/>
            <person name="Louie K."/>
            <person name="Briegel A."/>
            <person name="Pett-Ridge J."/>
            <person name="Weber P.K."/>
            <person name="Tocheva E.I."/>
            <person name="Woyke T."/>
            <person name="Northen T.R."/>
            <person name="Mayali X."/>
            <person name="Li W.J."/>
            <person name="Hedlund B.P."/>
        </authorList>
    </citation>
    <scope>NUCLEOTIDE SEQUENCE [LARGE SCALE GENOMIC DNA]</scope>
    <source>
        <strain evidence="2 3">YIM 72310</strain>
    </source>
</reference>
<accession>A0ABY7M966</accession>
<organism evidence="2 3">
    <name type="scientific">Tepidiforma flava</name>
    <dbReference type="NCBI Taxonomy" id="3004094"/>
    <lineage>
        <taxon>Bacteria</taxon>
        <taxon>Bacillati</taxon>
        <taxon>Chloroflexota</taxon>
        <taxon>Tepidiformia</taxon>
        <taxon>Tepidiformales</taxon>
        <taxon>Tepidiformaceae</taxon>
        <taxon>Tepidiforma</taxon>
    </lineage>
</organism>
<sequence length="187" mass="20281">MADGDAKAGAAQEVRGVAGYESPYPYLDRLQPKMEERLARRVPATGRFCGFCYARLRAEDAVCPFCGTATAERPTVTEIPQEVLRLYLTKQKTEARWVHGGAFFGLILASALFLWMVIWGPGLLGHPALAFAVLLLGGYVLAQLFGTLIGAQIGYRKGARKRDELWAAYLAERDGAGQASAPSRASS</sequence>
<keyword evidence="3" id="KW-1185">Reference proteome</keyword>
<feature type="transmembrane region" description="Helical" evidence="1">
    <location>
        <begin position="97"/>
        <end position="118"/>
    </location>
</feature>
<proteinExistence type="predicted"/>
<dbReference type="Proteomes" id="UP001212803">
    <property type="component" value="Chromosome"/>
</dbReference>